<feature type="region of interest" description="Disordered" evidence="14">
    <location>
        <begin position="1"/>
        <end position="182"/>
    </location>
</feature>
<dbReference type="AlphaFoldDB" id="A0A8N5F585"/>
<dbReference type="GO" id="GO:0008380">
    <property type="term" value="P:RNA splicing"/>
    <property type="evidence" value="ECO:0007669"/>
    <property type="project" value="UniProtKB-KW"/>
</dbReference>
<comment type="subunit">
    <text evidence="13">Heterodimer with MAGOH. Part of the mRNA splicing-dependent exon junction complex (EJC) complex; the core complex contains CASC3, EIF4A3, MAGOH and RBM8A.</text>
</comment>
<dbReference type="InterPro" id="IPR008111">
    <property type="entry name" value="RNA-bd_8"/>
</dbReference>
<evidence type="ECO:0000256" key="3">
    <source>
        <dbReference type="ARBA" id="ARBA00022448"/>
    </source>
</evidence>
<dbReference type="SUPFAM" id="SSF54928">
    <property type="entry name" value="RNA-binding domain, RBD"/>
    <property type="match status" value="1"/>
</dbReference>
<feature type="compositionally biased region" description="Basic and acidic residues" evidence="14">
    <location>
        <begin position="157"/>
        <end position="167"/>
    </location>
</feature>
<dbReference type="GO" id="GO:0016607">
    <property type="term" value="C:nuclear speck"/>
    <property type="evidence" value="ECO:0007669"/>
    <property type="project" value="UniProtKB-SubCell"/>
</dbReference>
<dbReference type="PANTHER" id="PTHR45894">
    <property type="entry name" value="RNA-BINDING PROTEIN 8A"/>
    <property type="match status" value="1"/>
</dbReference>
<dbReference type="FunFam" id="3.30.70.330:FF:000157">
    <property type="entry name" value="RNA-binding protein 8A"/>
    <property type="match status" value="1"/>
</dbReference>
<evidence type="ECO:0000256" key="11">
    <source>
        <dbReference type="ARBA" id="ARBA00023242"/>
    </source>
</evidence>
<evidence type="ECO:0000256" key="10">
    <source>
        <dbReference type="ARBA" id="ARBA00023187"/>
    </source>
</evidence>
<reference evidence="17" key="1">
    <citation type="submission" date="2025-08" db="UniProtKB">
        <authorList>
            <consortium name="RefSeq"/>
        </authorList>
    </citation>
    <scope>IDENTIFICATION</scope>
</reference>
<evidence type="ECO:0000313" key="16">
    <source>
        <dbReference type="Proteomes" id="UP000504602"/>
    </source>
</evidence>
<dbReference type="Pfam" id="PF00076">
    <property type="entry name" value="RRM_1"/>
    <property type="match status" value="1"/>
</dbReference>
<feature type="domain" description="RRM" evidence="15">
    <location>
        <begin position="186"/>
        <end position="264"/>
    </location>
</feature>
<dbReference type="Proteomes" id="UP000504602">
    <property type="component" value="Unplaced"/>
</dbReference>
<dbReference type="GO" id="GO:0000184">
    <property type="term" value="P:nuclear-transcribed mRNA catabolic process, nonsense-mediated decay"/>
    <property type="evidence" value="ECO:0007669"/>
    <property type="project" value="UniProtKB-KW"/>
</dbReference>
<keyword evidence="7 13" id="KW-0509">mRNA transport</keyword>
<dbReference type="PRINTS" id="PR01738">
    <property type="entry name" value="RNABINDINGM8"/>
</dbReference>
<organism evidence="16 17">
    <name type="scientific">Geospiza fortis</name>
    <name type="common">Medium ground-finch</name>
    <dbReference type="NCBI Taxonomy" id="48883"/>
    <lineage>
        <taxon>Eukaryota</taxon>
        <taxon>Metazoa</taxon>
        <taxon>Chordata</taxon>
        <taxon>Craniata</taxon>
        <taxon>Vertebrata</taxon>
        <taxon>Euteleostomi</taxon>
        <taxon>Archelosauria</taxon>
        <taxon>Archosauria</taxon>
        <taxon>Dinosauria</taxon>
        <taxon>Saurischia</taxon>
        <taxon>Theropoda</taxon>
        <taxon>Coelurosauria</taxon>
        <taxon>Aves</taxon>
        <taxon>Neognathae</taxon>
        <taxon>Neoaves</taxon>
        <taxon>Telluraves</taxon>
        <taxon>Australaves</taxon>
        <taxon>Passeriformes</taxon>
        <taxon>Thraupidae</taxon>
        <taxon>Geospiza</taxon>
    </lineage>
</organism>
<keyword evidence="16" id="KW-1185">Reference proteome</keyword>
<feature type="compositionally biased region" description="Basic and acidic residues" evidence="14">
    <location>
        <begin position="1"/>
        <end position="13"/>
    </location>
</feature>
<dbReference type="GeneID" id="102032861"/>
<dbReference type="GO" id="GO:0005737">
    <property type="term" value="C:cytoplasm"/>
    <property type="evidence" value="ECO:0007669"/>
    <property type="project" value="UniProtKB-SubCell"/>
</dbReference>
<dbReference type="InterPro" id="IPR035979">
    <property type="entry name" value="RBD_domain_sf"/>
</dbReference>
<evidence type="ECO:0000256" key="9">
    <source>
        <dbReference type="ARBA" id="ARBA00023161"/>
    </source>
</evidence>
<proteinExistence type="inferred from homology"/>
<dbReference type="InterPro" id="IPR033744">
    <property type="entry name" value="RRM_RBM8"/>
</dbReference>
<evidence type="ECO:0000256" key="5">
    <source>
        <dbReference type="ARBA" id="ARBA00022664"/>
    </source>
</evidence>
<evidence type="ECO:0000256" key="13">
    <source>
        <dbReference type="RuleBase" id="RU361239"/>
    </source>
</evidence>
<dbReference type="RefSeq" id="XP_030920561.1">
    <property type="nucleotide sequence ID" value="XM_031064701.1"/>
</dbReference>
<evidence type="ECO:0000256" key="6">
    <source>
        <dbReference type="ARBA" id="ARBA00022728"/>
    </source>
</evidence>
<dbReference type="OrthoDB" id="15688at2759"/>
<evidence type="ECO:0000256" key="7">
    <source>
        <dbReference type="ARBA" id="ARBA00022816"/>
    </source>
</evidence>
<dbReference type="Gene3D" id="3.30.70.330">
    <property type="match status" value="1"/>
</dbReference>
<keyword evidence="3 13" id="KW-0813">Transport</keyword>
<evidence type="ECO:0000256" key="1">
    <source>
        <dbReference type="ARBA" id="ARBA00004324"/>
    </source>
</evidence>
<feature type="compositionally biased region" description="Basic residues" evidence="14">
    <location>
        <begin position="141"/>
        <end position="151"/>
    </location>
</feature>
<dbReference type="InterPro" id="IPR000504">
    <property type="entry name" value="RRM_dom"/>
</dbReference>
<keyword evidence="11 13" id="KW-0539">Nucleus</keyword>
<dbReference type="GO" id="GO:0005681">
    <property type="term" value="C:spliceosomal complex"/>
    <property type="evidence" value="ECO:0007669"/>
    <property type="project" value="UniProtKB-KW"/>
</dbReference>
<dbReference type="PROSITE" id="PS50102">
    <property type="entry name" value="RRM"/>
    <property type="match status" value="1"/>
</dbReference>
<comment type="function">
    <text evidence="13">Core component of the splicing-dependent multiprotein exon junction complex (EJC) deposited at splice junctions on mRNAs.</text>
</comment>
<keyword evidence="6" id="KW-0747">Spliceosome</keyword>
<dbReference type="SMART" id="SM00360">
    <property type="entry name" value="RRM"/>
    <property type="match status" value="1"/>
</dbReference>
<evidence type="ECO:0000256" key="14">
    <source>
        <dbReference type="SAM" id="MobiDB-lite"/>
    </source>
</evidence>
<keyword evidence="5 13" id="KW-0507">mRNA processing</keyword>
<keyword evidence="8 12" id="KW-0694">RNA-binding</keyword>
<feature type="compositionally biased region" description="Basic residues" evidence="14">
    <location>
        <begin position="268"/>
        <end position="287"/>
    </location>
</feature>
<evidence type="ECO:0000313" key="17">
    <source>
        <dbReference type="RefSeq" id="XP_030920561.1"/>
    </source>
</evidence>
<sequence>MAARRRDLLKMAERPLPPQTPSQYGRPHTSATLPNMAAQVLPVIPSGHSNPRGHSQGGHSHPRVIPSGHSNPRGHSQGGHSHPRVIPSGHSHPTGHCQGGHPQGSLPAPPSQVEGSLSLGGAPCSCCPRNPQSPPESIHKLKEKAKKRKGRGFGSEEGSRARVREDYDSVEQDGDEPGPQRSVEGWILFVTGVHEEATEEDVHDRFAEFGEIKNIHLNLDRRTGYLKGYTLVEYETYKEAQAAMEGLNGQELMGQPVSVDWCFVRGPPKGKRRGGRRRSRSPDRRRR</sequence>
<dbReference type="GO" id="GO:0003729">
    <property type="term" value="F:mRNA binding"/>
    <property type="evidence" value="ECO:0007669"/>
    <property type="project" value="InterPro"/>
</dbReference>
<protein>
    <recommendedName>
        <fullName evidence="13">RNA-binding protein 8A</fullName>
    </recommendedName>
</protein>
<keyword evidence="4 13" id="KW-0963">Cytoplasm</keyword>
<dbReference type="GO" id="GO:0006397">
    <property type="term" value="P:mRNA processing"/>
    <property type="evidence" value="ECO:0007669"/>
    <property type="project" value="UniProtKB-KW"/>
</dbReference>
<gene>
    <name evidence="17" type="primary">LOC102032861</name>
</gene>
<comment type="similarity">
    <text evidence="2 13">Belongs to the RBM8A family.</text>
</comment>
<accession>A0A8N5F585</accession>
<evidence type="ECO:0000259" key="15">
    <source>
        <dbReference type="PROSITE" id="PS50102"/>
    </source>
</evidence>
<evidence type="ECO:0000256" key="8">
    <source>
        <dbReference type="ARBA" id="ARBA00022884"/>
    </source>
</evidence>
<evidence type="ECO:0000256" key="12">
    <source>
        <dbReference type="PROSITE-ProRule" id="PRU00176"/>
    </source>
</evidence>
<keyword evidence="10 13" id="KW-0508">mRNA splicing</keyword>
<feature type="region of interest" description="Disordered" evidence="14">
    <location>
        <begin position="264"/>
        <end position="287"/>
    </location>
</feature>
<name>A0A8N5F585_GEOFO</name>
<evidence type="ECO:0000256" key="2">
    <source>
        <dbReference type="ARBA" id="ARBA00007987"/>
    </source>
</evidence>
<evidence type="ECO:0000256" key="4">
    <source>
        <dbReference type="ARBA" id="ARBA00022490"/>
    </source>
</evidence>
<keyword evidence="9" id="KW-0866">Nonsense-mediated mRNA decay</keyword>
<dbReference type="InterPro" id="IPR012677">
    <property type="entry name" value="Nucleotide-bd_a/b_plait_sf"/>
</dbReference>
<dbReference type="GO" id="GO:0051028">
    <property type="term" value="P:mRNA transport"/>
    <property type="evidence" value="ECO:0007669"/>
    <property type="project" value="UniProtKB-KW"/>
</dbReference>
<dbReference type="CDD" id="cd12324">
    <property type="entry name" value="RRM_RBM8"/>
    <property type="match status" value="1"/>
</dbReference>
<comment type="subcellular location">
    <subcellularLocation>
        <location evidence="1 13">Nucleus speckle</location>
    </subcellularLocation>
    <subcellularLocation>
        <location evidence="13">Nucleus</location>
    </subcellularLocation>
    <subcellularLocation>
        <location evidence="13">Cytoplasm</location>
    </subcellularLocation>
</comment>